<dbReference type="STRING" id="6832.A0A553PT56"/>
<name>A0A553PT56_TIGCA</name>
<evidence type="ECO:0000313" key="4">
    <source>
        <dbReference type="EMBL" id="TRY80863.1"/>
    </source>
</evidence>
<feature type="non-terminal residue" evidence="4">
    <location>
        <position position="355"/>
    </location>
</feature>
<dbReference type="PANTHER" id="PTHR47526:SF3">
    <property type="entry name" value="PHD-TYPE DOMAIN-CONTAINING PROTEIN"/>
    <property type="match status" value="1"/>
</dbReference>
<comment type="caution">
    <text evidence="4">The sequence shown here is derived from an EMBL/GenBank/DDBJ whole genome shotgun (WGS) entry which is preliminary data.</text>
</comment>
<reference evidence="4 5" key="1">
    <citation type="journal article" date="2018" name="Nat. Ecol. Evol.">
        <title>Genomic signatures of mitonuclear coevolution across populations of Tigriopus californicus.</title>
        <authorList>
            <person name="Barreto F.S."/>
            <person name="Watson E.T."/>
            <person name="Lima T.G."/>
            <person name="Willett C.S."/>
            <person name="Edmands S."/>
            <person name="Li W."/>
            <person name="Burton R.S."/>
        </authorList>
    </citation>
    <scope>NUCLEOTIDE SEQUENCE [LARGE SCALE GENOMIC DNA]</scope>
    <source>
        <strain evidence="4 5">San Diego</strain>
    </source>
</reference>
<protein>
    <recommendedName>
        <fullName evidence="3">SWIM-type domain-containing protein</fullName>
    </recommendedName>
</protein>
<keyword evidence="5" id="KW-1185">Reference proteome</keyword>
<dbReference type="InterPro" id="IPR007527">
    <property type="entry name" value="Znf_SWIM"/>
</dbReference>
<dbReference type="Pfam" id="PF04434">
    <property type="entry name" value="SWIM"/>
    <property type="match status" value="1"/>
</dbReference>
<dbReference type="Gene3D" id="3.90.320.10">
    <property type="match status" value="1"/>
</dbReference>
<dbReference type="Pfam" id="PF09588">
    <property type="entry name" value="YqaJ"/>
    <property type="match status" value="1"/>
</dbReference>
<dbReference type="InterPro" id="IPR019080">
    <property type="entry name" value="YqaJ_viral_recombinase"/>
</dbReference>
<dbReference type="OMA" id="AGKCKHA"/>
<dbReference type="Proteomes" id="UP000318571">
    <property type="component" value="Chromosome 12"/>
</dbReference>
<dbReference type="InterPro" id="IPR011604">
    <property type="entry name" value="PDDEXK-like_dom_sf"/>
</dbReference>
<dbReference type="GO" id="GO:0008270">
    <property type="term" value="F:zinc ion binding"/>
    <property type="evidence" value="ECO:0007669"/>
    <property type="project" value="UniProtKB-KW"/>
</dbReference>
<dbReference type="EMBL" id="VCGU01000001">
    <property type="protein sequence ID" value="TRY80863.1"/>
    <property type="molecule type" value="Genomic_DNA"/>
</dbReference>
<proteinExistence type="predicted"/>
<dbReference type="SUPFAM" id="SSF52980">
    <property type="entry name" value="Restriction endonuclease-like"/>
    <property type="match status" value="1"/>
</dbReference>
<keyword evidence="1" id="KW-0863">Zinc-finger</keyword>
<evidence type="ECO:0000259" key="3">
    <source>
        <dbReference type="PROSITE" id="PS50966"/>
    </source>
</evidence>
<sequence>MSKIVIKSGFSAVACPFDNFKSLELGQKLSQAGHIYDITEVREPSKETLVYSKCVPQTNVSNPPWRVEITLNNERIVTQAHCSCPAGLSGHCKHRAALVITLNNHRDESQTDNQQAWRKPSTHGKSLYPKGKRVKEIIKSKSRGPSPSYALPSKKIRAHYMKDLEEFGLANSQIYHELKEESREVQSEAKGSLAIPDWVKNVLSAQHQFVTTAAIHLETLPSKLRQFYQEHVCVDDETTKSIFEATLEQSGSVMWINQRKLRITGSRAHGIFRGRTPHTRAGNFFKSPPEVESIKYGRRMEKAALEQYQLITKREVFRPGLVIKKVQPWLATTPDGLFIDEEGNVGVLEIKSPKS</sequence>
<gene>
    <name evidence="4" type="ORF">TCAL_13375</name>
</gene>
<keyword evidence="1" id="KW-0479">Metal-binding</keyword>
<accession>A0A553PT56</accession>
<dbReference type="GO" id="GO:0006281">
    <property type="term" value="P:DNA repair"/>
    <property type="evidence" value="ECO:0007669"/>
    <property type="project" value="UniProtKB-ARBA"/>
</dbReference>
<organism evidence="4 5">
    <name type="scientific">Tigriopus californicus</name>
    <name type="common">Marine copepod</name>
    <dbReference type="NCBI Taxonomy" id="6832"/>
    <lineage>
        <taxon>Eukaryota</taxon>
        <taxon>Metazoa</taxon>
        <taxon>Ecdysozoa</taxon>
        <taxon>Arthropoda</taxon>
        <taxon>Crustacea</taxon>
        <taxon>Multicrustacea</taxon>
        <taxon>Hexanauplia</taxon>
        <taxon>Copepoda</taxon>
        <taxon>Harpacticoida</taxon>
        <taxon>Harpacticidae</taxon>
        <taxon>Tigriopus</taxon>
    </lineage>
</organism>
<evidence type="ECO:0000256" key="2">
    <source>
        <dbReference type="SAM" id="MobiDB-lite"/>
    </source>
</evidence>
<evidence type="ECO:0000256" key="1">
    <source>
        <dbReference type="PROSITE-ProRule" id="PRU00325"/>
    </source>
</evidence>
<evidence type="ECO:0000313" key="5">
    <source>
        <dbReference type="Proteomes" id="UP000318571"/>
    </source>
</evidence>
<keyword evidence="1" id="KW-0862">Zinc</keyword>
<feature type="domain" description="SWIM-type" evidence="3">
    <location>
        <begin position="67"/>
        <end position="103"/>
    </location>
</feature>
<dbReference type="PROSITE" id="PS50966">
    <property type="entry name" value="ZF_SWIM"/>
    <property type="match status" value="1"/>
</dbReference>
<dbReference type="InterPro" id="IPR011335">
    <property type="entry name" value="Restrct_endonuc-II-like"/>
</dbReference>
<dbReference type="PANTHER" id="PTHR47526">
    <property type="entry name" value="ATP-DEPENDENT DNA HELICASE"/>
    <property type="match status" value="1"/>
</dbReference>
<dbReference type="AlphaFoldDB" id="A0A553PT56"/>
<feature type="region of interest" description="Disordered" evidence="2">
    <location>
        <begin position="107"/>
        <end position="128"/>
    </location>
</feature>